<proteinExistence type="inferred from homology"/>
<dbReference type="EMBL" id="JAAMOX010000001">
    <property type="protein sequence ID" value="NIH53215.1"/>
    <property type="molecule type" value="Genomic_DNA"/>
</dbReference>
<evidence type="ECO:0000313" key="8">
    <source>
        <dbReference type="Proteomes" id="UP000541033"/>
    </source>
</evidence>
<dbReference type="GO" id="GO:0016787">
    <property type="term" value="F:hydrolase activity"/>
    <property type="evidence" value="ECO:0007669"/>
    <property type="project" value="TreeGrafter"/>
</dbReference>
<evidence type="ECO:0000256" key="6">
    <source>
        <dbReference type="SAM" id="Phobius"/>
    </source>
</evidence>
<feature type="transmembrane region" description="Helical" evidence="6">
    <location>
        <begin position="197"/>
        <end position="219"/>
    </location>
</feature>
<evidence type="ECO:0000313" key="7">
    <source>
        <dbReference type="EMBL" id="NIH53215.1"/>
    </source>
</evidence>
<evidence type="ECO:0000256" key="3">
    <source>
        <dbReference type="ARBA" id="ARBA00022692"/>
    </source>
</evidence>
<dbReference type="PANTHER" id="PTHR31885">
    <property type="entry name" value="GH04784P"/>
    <property type="match status" value="1"/>
</dbReference>
<sequence>MADATMRNAHPQQSSRPAVRNLWFAFTPYIAVAAVHLGAKLADSAAVDTWTKPLLMPALLLALLLATPQRLSRATLLASAGIVLSWLGDITLGNFVVGLTFFLLAHIAYIVLFAQAFRGRVAKWTPVYFVWFGLLVWMLLPHLGALLVPVIAYGLVLAAMATVATRGGALLALGGGLFVLSDSVLAIHMFYPDPVVPQASFVIMLTYTAAQGLIALAVLRSQRR</sequence>
<keyword evidence="3 6" id="KW-0812">Transmembrane</keyword>
<name>A0A7X5TSM9_9MICO</name>
<evidence type="ECO:0000256" key="4">
    <source>
        <dbReference type="ARBA" id="ARBA00022989"/>
    </source>
</evidence>
<feature type="transmembrane region" description="Helical" evidence="6">
    <location>
        <begin position="94"/>
        <end position="114"/>
    </location>
</feature>
<evidence type="ECO:0000256" key="1">
    <source>
        <dbReference type="ARBA" id="ARBA00004141"/>
    </source>
</evidence>
<reference evidence="7 8" key="1">
    <citation type="submission" date="2020-02" db="EMBL/GenBank/DDBJ databases">
        <title>Sequencing the genomes of 1000 actinobacteria strains.</title>
        <authorList>
            <person name="Klenk H.-P."/>
        </authorList>
    </citation>
    <scope>NUCLEOTIDE SEQUENCE [LARGE SCALE GENOMIC DNA]</scope>
    <source>
        <strain evidence="7 8">DSM 27960</strain>
    </source>
</reference>
<dbReference type="PANTHER" id="PTHR31885:SF6">
    <property type="entry name" value="GH04784P"/>
    <property type="match status" value="1"/>
</dbReference>
<comment type="similarity">
    <text evidence="2">Belongs to the TMEM86 family.</text>
</comment>
<keyword evidence="8" id="KW-1185">Reference proteome</keyword>
<dbReference type="RefSeq" id="WP_167148646.1">
    <property type="nucleotide sequence ID" value="NZ_JAAMOX010000001.1"/>
</dbReference>
<feature type="transmembrane region" description="Helical" evidence="6">
    <location>
        <begin position="50"/>
        <end position="66"/>
    </location>
</feature>
<dbReference type="InterPro" id="IPR012506">
    <property type="entry name" value="TMEM86B-like"/>
</dbReference>
<comment type="caution">
    <text evidence="7">The sequence shown here is derived from an EMBL/GenBank/DDBJ whole genome shotgun (WGS) entry which is preliminary data.</text>
</comment>
<dbReference type="Proteomes" id="UP000541033">
    <property type="component" value="Unassembled WGS sequence"/>
</dbReference>
<dbReference type="Pfam" id="PF07947">
    <property type="entry name" value="YhhN"/>
    <property type="match status" value="1"/>
</dbReference>
<accession>A0A7X5TSM9</accession>
<feature type="transmembrane region" description="Helical" evidence="6">
    <location>
        <begin position="170"/>
        <end position="191"/>
    </location>
</feature>
<keyword evidence="4 6" id="KW-1133">Transmembrane helix</keyword>
<comment type="subcellular location">
    <subcellularLocation>
        <location evidence="1">Membrane</location>
        <topology evidence="1">Multi-pass membrane protein</topology>
    </subcellularLocation>
</comment>
<evidence type="ECO:0000256" key="2">
    <source>
        <dbReference type="ARBA" id="ARBA00007375"/>
    </source>
</evidence>
<gene>
    <name evidence="7" type="ORF">FHX76_001083</name>
</gene>
<organism evidence="7 8">
    <name type="scientific">Lysinibacter cavernae</name>
    <dbReference type="NCBI Taxonomy" id="1640652"/>
    <lineage>
        <taxon>Bacteria</taxon>
        <taxon>Bacillati</taxon>
        <taxon>Actinomycetota</taxon>
        <taxon>Actinomycetes</taxon>
        <taxon>Micrococcales</taxon>
        <taxon>Microbacteriaceae</taxon>
        <taxon>Lysinibacter</taxon>
    </lineage>
</organism>
<feature type="transmembrane region" description="Helical" evidence="6">
    <location>
        <begin position="21"/>
        <end position="38"/>
    </location>
</feature>
<dbReference type="AlphaFoldDB" id="A0A7X5TSM9"/>
<dbReference type="GO" id="GO:0016020">
    <property type="term" value="C:membrane"/>
    <property type="evidence" value="ECO:0007669"/>
    <property type="project" value="UniProtKB-SubCell"/>
</dbReference>
<evidence type="ECO:0000256" key="5">
    <source>
        <dbReference type="ARBA" id="ARBA00023136"/>
    </source>
</evidence>
<protein>
    <submittedName>
        <fullName evidence="7">Putative membrane protein YhhN</fullName>
    </submittedName>
</protein>
<keyword evidence="5 6" id="KW-0472">Membrane</keyword>